<dbReference type="RefSeq" id="WP_066855592.1">
    <property type="nucleotide sequence ID" value="NZ_JXMS01000017.1"/>
</dbReference>
<dbReference type="CDD" id="cd00581">
    <property type="entry name" value="QFR_TypeB_TM"/>
    <property type="match status" value="1"/>
</dbReference>
<protein>
    <submittedName>
        <fullName evidence="10">Fumarate reductase</fullName>
    </submittedName>
</protein>
<feature type="binding site" description="axial binding residue" evidence="8">
    <location>
        <position position="38"/>
    </location>
    <ligand>
        <name>heme b</name>
        <dbReference type="ChEBI" id="CHEBI:60344"/>
        <label>bD</label>
    </ligand>
    <ligandPart>
        <name>Fe</name>
        <dbReference type="ChEBI" id="CHEBI:18248"/>
    </ligandPart>
</feature>
<dbReference type="GO" id="GO:0046872">
    <property type="term" value="F:metal ion binding"/>
    <property type="evidence" value="ECO:0007669"/>
    <property type="project" value="UniProtKB-KW"/>
</dbReference>
<evidence type="ECO:0000256" key="6">
    <source>
        <dbReference type="ARBA" id="ARBA00023004"/>
    </source>
</evidence>
<evidence type="ECO:0000313" key="11">
    <source>
        <dbReference type="Proteomes" id="UP000091979"/>
    </source>
</evidence>
<name>A0A1B7XBP7_9BACT</name>
<dbReference type="Gene3D" id="1.20.1300.10">
    <property type="entry name" value="Fumarate reductase/succinate dehydrogenase, transmembrane subunit"/>
    <property type="match status" value="1"/>
</dbReference>
<dbReference type="SUPFAM" id="SSF81343">
    <property type="entry name" value="Fumarate reductase respiratory complex transmembrane subunits"/>
    <property type="match status" value="1"/>
</dbReference>
<evidence type="ECO:0000256" key="7">
    <source>
        <dbReference type="ARBA" id="ARBA00023136"/>
    </source>
</evidence>
<evidence type="ECO:0000256" key="5">
    <source>
        <dbReference type="ARBA" id="ARBA00022989"/>
    </source>
</evidence>
<evidence type="ECO:0000256" key="9">
    <source>
        <dbReference type="SAM" id="Phobius"/>
    </source>
</evidence>
<dbReference type="InterPro" id="IPR000701">
    <property type="entry name" value="SuccDH_FuR_B_TM-su"/>
</dbReference>
<keyword evidence="7 9" id="KW-0472">Membrane</keyword>
<dbReference type="InterPro" id="IPR034804">
    <property type="entry name" value="SQR/QFR_C/D"/>
</dbReference>
<gene>
    <name evidence="10" type="ORF">SP90_10505</name>
</gene>
<dbReference type="PIRSF" id="PIRSF000177">
    <property type="entry name" value="Fumar_rd_cyt_b"/>
    <property type="match status" value="1"/>
</dbReference>
<comment type="subcellular location">
    <subcellularLocation>
        <location evidence="1">Membrane</location>
    </subcellularLocation>
</comment>
<dbReference type="STRING" id="1560234.SP90_10505"/>
<feature type="binding site" description="axial binding residue" evidence="8">
    <location>
        <position position="79"/>
    </location>
    <ligand>
        <name>heme b</name>
        <dbReference type="ChEBI" id="CHEBI:60344"/>
        <label>bD</label>
    </ligand>
    <ligandPart>
        <name>Fe</name>
        <dbReference type="ChEBI" id="CHEBI:18248"/>
    </ligandPart>
</feature>
<feature type="binding site" description="axial binding residue" evidence="8">
    <location>
        <position position="167"/>
    </location>
    <ligand>
        <name>heme b</name>
        <dbReference type="ChEBI" id="CHEBI:60344"/>
        <label>bD</label>
    </ligand>
    <ligandPart>
        <name>Fe</name>
        <dbReference type="ChEBI" id="CHEBI:18248"/>
    </ligandPart>
</feature>
<accession>A0A1B7XBP7</accession>
<feature type="transmembrane region" description="Helical" evidence="9">
    <location>
        <begin position="63"/>
        <end position="84"/>
    </location>
</feature>
<evidence type="ECO:0000256" key="1">
    <source>
        <dbReference type="ARBA" id="ARBA00004370"/>
    </source>
</evidence>
<feature type="transmembrane region" description="Helical" evidence="9">
    <location>
        <begin position="195"/>
        <end position="214"/>
    </location>
</feature>
<evidence type="ECO:0000256" key="2">
    <source>
        <dbReference type="ARBA" id="ARBA00022617"/>
    </source>
</evidence>
<keyword evidence="2 8" id="KW-0349">Heme</keyword>
<evidence type="ECO:0000256" key="8">
    <source>
        <dbReference type="PIRSR" id="PIRSR000177-1"/>
    </source>
</evidence>
<organism evidence="10 11">
    <name type="scientific">Halodesulfovibrio spirochaetisodalis</name>
    <dbReference type="NCBI Taxonomy" id="1560234"/>
    <lineage>
        <taxon>Bacteria</taxon>
        <taxon>Pseudomonadati</taxon>
        <taxon>Thermodesulfobacteriota</taxon>
        <taxon>Desulfovibrionia</taxon>
        <taxon>Desulfovibrionales</taxon>
        <taxon>Desulfovibrionaceae</taxon>
        <taxon>Halodesulfovibrio</taxon>
    </lineage>
</organism>
<reference evidence="10 11" key="1">
    <citation type="submission" date="2015-01" db="EMBL/GenBank/DDBJ databases">
        <title>Desulfovibrio sp. JC271 draft genome sequence.</title>
        <authorList>
            <person name="Shivani Y."/>
            <person name="Subhash Y."/>
            <person name="Sasikala C."/>
            <person name="Ramana C.V."/>
        </authorList>
    </citation>
    <scope>NUCLEOTIDE SEQUENCE [LARGE SCALE GENOMIC DNA]</scope>
    <source>
        <strain evidence="10 11">JC271</strain>
    </source>
</reference>
<dbReference type="GO" id="GO:0016020">
    <property type="term" value="C:membrane"/>
    <property type="evidence" value="ECO:0007669"/>
    <property type="project" value="UniProtKB-SubCell"/>
</dbReference>
<feature type="transmembrane region" description="Helical" evidence="9">
    <location>
        <begin position="154"/>
        <end position="175"/>
    </location>
</feature>
<dbReference type="Proteomes" id="UP000091979">
    <property type="component" value="Unassembled WGS sequence"/>
</dbReference>
<dbReference type="PATRIC" id="fig|1560234.3.peg.951"/>
<proteinExistence type="predicted"/>
<keyword evidence="11" id="KW-1185">Reference proteome</keyword>
<evidence type="ECO:0000256" key="4">
    <source>
        <dbReference type="ARBA" id="ARBA00022723"/>
    </source>
</evidence>
<evidence type="ECO:0000256" key="3">
    <source>
        <dbReference type="ARBA" id="ARBA00022692"/>
    </source>
</evidence>
<sequence length="221" mass="24926">MNSSTITLHAPAKTKTQGRLDVLQMISGVLLILFLWAHMLLVSSVIIGPGVMNAIAWFFEETYMAQVGGPLIGLLIFVHFLLAARKMPWKTSESEAFIKHSVMMKHRDTWMWLAQVATALIILVMAFIHMWVVLTDLPITAVKSAARIQHGGWLPFYLVLLPIAESHVGIGFYRIGVKYGVITADNRNWYKRKEYALMGGFIVIGLITLVRFMYLPLYSGM</sequence>
<feature type="transmembrane region" description="Helical" evidence="9">
    <location>
        <begin position="29"/>
        <end position="51"/>
    </location>
</feature>
<dbReference type="EMBL" id="JXMS01000017">
    <property type="protein sequence ID" value="OBQ50189.1"/>
    <property type="molecule type" value="Genomic_DNA"/>
</dbReference>
<dbReference type="Pfam" id="PF01127">
    <property type="entry name" value="Sdh_cyt"/>
    <property type="match status" value="1"/>
</dbReference>
<dbReference type="AlphaFoldDB" id="A0A1B7XBP7"/>
<keyword evidence="4 8" id="KW-0479">Metal-binding</keyword>
<keyword evidence="6 8" id="KW-0408">Iron</keyword>
<dbReference type="GO" id="GO:0006099">
    <property type="term" value="P:tricarboxylic acid cycle"/>
    <property type="evidence" value="ECO:0007669"/>
    <property type="project" value="InterPro"/>
</dbReference>
<dbReference type="InterPro" id="IPR004224">
    <property type="entry name" value="Fum_red_B_TM"/>
</dbReference>
<evidence type="ECO:0000313" key="10">
    <source>
        <dbReference type="EMBL" id="OBQ50189.1"/>
    </source>
</evidence>
<keyword evidence="3 9" id="KW-0812">Transmembrane</keyword>
<dbReference type="OrthoDB" id="5345350at2"/>
<comment type="caution">
    <text evidence="10">The sequence shown here is derived from an EMBL/GenBank/DDBJ whole genome shotgun (WGS) entry which is preliminary data.</text>
</comment>
<keyword evidence="5 9" id="KW-1133">Transmembrane helix</keyword>
<feature type="transmembrane region" description="Helical" evidence="9">
    <location>
        <begin position="110"/>
        <end position="134"/>
    </location>
</feature>
<feature type="binding site" description="axial binding residue" evidence="8">
    <location>
        <position position="129"/>
    </location>
    <ligand>
        <name>heme b</name>
        <dbReference type="ChEBI" id="CHEBI:60344"/>
        <label>bD</label>
    </ligand>
    <ligandPart>
        <name>Fe</name>
        <dbReference type="ChEBI" id="CHEBI:18248"/>
    </ligandPart>
</feature>